<sequence>MYRGRSLAIASWGADALPQPLGIRVLLSDDEARGEAFRLRNGRGDEQLSPIRQCIKLLDYGRRVRQETIFQAEIVCLSWREHHVISWGCSFHFFHFFLGRGFARSPAQRAAMPTDRHPGFPVLQNRFFPLLSCSALSATGVSIHDDDAISPLLARGAASKHVLSWSLTSSCLMRELQSHTAKDEKGISHAAVRLTVLRLDIRSLALCQLSVGHALHRDPVQHDTKPYTGQWWQLTACQPRCVTSRSVGRDRPLTRCSRRSAL</sequence>
<dbReference type="Proteomes" id="UP000070501">
    <property type="component" value="Unassembled WGS sequence"/>
</dbReference>
<gene>
    <name evidence="1" type="ORF">Micbo1qcDRAFT_179727</name>
</gene>
<dbReference type="AlphaFoldDB" id="A0A136IPC0"/>
<dbReference type="InParanoid" id="A0A136IPC0"/>
<organism evidence="1 2">
    <name type="scientific">Microdochium bolleyi</name>
    <dbReference type="NCBI Taxonomy" id="196109"/>
    <lineage>
        <taxon>Eukaryota</taxon>
        <taxon>Fungi</taxon>
        <taxon>Dikarya</taxon>
        <taxon>Ascomycota</taxon>
        <taxon>Pezizomycotina</taxon>
        <taxon>Sordariomycetes</taxon>
        <taxon>Xylariomycetidae</taxon>
        <taxon>Xylariales</taxon>
        <taxon>Microdochiaceae</taxon>
        <taxon>Microdochium</taxon>
    </lineage>
</organism>
<dbReference type="EMBL" id="KQ964266">
    <property type="protein sequence ID" value="KXJ86764.1"/>
    <property type="molecule type" value="Genomic_DNA"/>
</dbReference>
<keyword evidence="2" id="KW-1185">Reference proteome</keyword>
<evidence type="ECO:0000313" key="1">
    <source>
        <dbReference type="EMBL" id="KXJ86764.1"/>
    </source>
</evidence>
<name>A0A136IPC0_9PEZI</name>
<evidence type="ECO:0000313" key="2">
    <source>
        <dbReference type="Proteomes" id="UP000070501"/>
    </source>
</evidence>
<protein>
    <submittedName>
        <fullName evidence="1">Uncharacterized protein</fullName>
    </submittedName>
</protein>
<proteinExistence type="predicted"/>
<accession>A0A136IPC0</accession>
<reference evidence="2" key="1">
    <citation type="submission" date="2016-02" db="EMBL/GenBank/DDBJ databases">
        <title>Draft genome sequence of Microdochium bolleyi, a fungal endophyte of beachgrass.</title>
        <authorList>
            <consortium name="DOE Joint Genome Institute"/>
            <person name="David A.S."/>
            <person name="May G."/>
            <person name="Haridas S."/>
            <person name="Lim J."/>
            <person name="Wang M."/>
            <person name="Labutti K."/>
            <person name="Lipzen A."/>
            <person name="Barry K."/>
            <person name="Grigoriev I.V."/>
        </authorList>
    </citation>
    <scope>NUCLEOTIDE SEQUENCE [LARGE SCALE GENOMIC DNA]</scope>
    <source>
        <strain evidence="2">J235TASD1</strain>
    </source>
</reference>